<keyword evidence="2" id="KW-1185">Reference proteome</keyword>
<reference evidence="1 2" key="1">
    <citation type="submission" date="2018-08" db="EMBL/GenBank/DDBJ databases">
        <title>Chitinophagaceae sp. K23C18032701, a novel bacterium isolated from forest soil.</title>
        <authorList>
            <person name="Wang C."/>
        </authorList>
    </citation>
    <scope>NUCLEOTIDE SEQUENCE [LARGE SCALE GENOMIC DNA]</scope>
    <source>
        <strain evidence="1 2">K23C18032701</strain>
    </source>
</reference>
<dbReference type="AlphaFoldDB" id="A0A3E1NE57"/>
<evidence type="ECO:0000313" key="1">
    <source>
        <dbReference type="EMBL" id="RFM26253.1"/>
    </source>
</evidence>
<dbReference type="EMBL" id="QTJU01000010">
    <property type="protein sequence ID" value="RFM26253.1"/>
    <property type="molecule type" value="Genomic_DNA"/>
</dbReference>
<protein>
    <submittedName>
        <fullName evidence="1">Uncharacterized protein</fullName>
    </submittedName>
</protein>
<gene>
    <name evidence="1" type="ORF">DXN05_20290</name>
</gene>
<organism evidence="1 2">
    <name type="scientific">Deminuibacter soli</name>
    <dbReference type="NCBI Taxonomy" id="2291815"/>
    <lineage>
        <taxon>Bacteria</taxon>
        <taxon>Pseudomonadati</taxon>
        <taxon>Bacteroidota</taxon>
        <taxon>Chitinophagia</taxon>
        <taxon>Chitinophagales</taxon>
        <taxon>Chitinophagaceae</taxon>
        <taxon>Deminuibacter</taxon>
    </lineage>
</organism>
<sequence>MVTLDLHNSFHIADTINNQSKRLSQATVKSKKTEHIVMRFVRTLYYPKTSLLQSRALQSQKELHLSLSAISTQLKEKHLATVNQPIHEAFTRIIDSLYSLHSDFNDLSIGTGSRKIRLSLIHMIENNLQLAHSIERTLRKQLNKDTGNKTISDETRAILKSTNKNILRSLDGNTSKERISC</sequence>
<comment type="caution">
    <text evidence="1">The sequence shown here is derived from an EMBL/GenBank/DDBJ whole genome shotgun (WGS) entry which is preliminary data.</text>
</comment>
<name>A0A3E1NE57_9BACT</name>
<evidence type="ECO:0000313" key="2">
    <source>
        <dbReference type="Proteomes" id="UP000261284"/>
    </source>
</evidence>
<accession>A0A3E1NE57</accession>
<proteinExistence type="predicted"/>
<dbReference type="RefSeq" id="WP_116849125.1">
    <property type="nucleotide sequence ID" value="NZ_QTJU01000010.1"/>
</dbReference>
<dbReference type="Proteomes" id="UP000261284">
    <property type="component" value="Unassembled WGS sequence"/>
</dbReference>